<dbReference type="EC" id="2.7.11.1" evidence="2"/>
<dbReference type="GO" id="GO:0016020">
    <property type="term" value="C:membrane"/>
    <property type="evidence" value="ECO:0007669"/>
    <property type="project" value="UniProtKB-SubCell"/>
</dbReference>
<sequence length="396" mass="43858">MGQGQSSIPTTEVAALVELYDALNGDRWRRRDGWKQPTRDPEQWFGVEVVMGHVVALELPANELIGCLPTTCLARLPQLRILNLSKNLLHGEIPAELGTLLALKRLDLSCNDLTGAIPRQIGDCVQLQELNLYQNSLSETIPKELGKLKSLRTLQLQHNNLSKSLPQTLCELKQLVRLSVRGNCLTGPIPPDIGRLQSLVFLSLRNNELTGIIPPSLGLCKALEFLNLSSNQLSGPIPSTLGDLGNLEYLYLFDNALEGQVPGSIARLKFLKECDFRDNRLRGELPNFLDGCSSLEAVMTKWKNRKASYHHAILGDPMPCPDTPPTSSHQFLQTLEDPPYNSSANFSNHTFDHEGFEESIGENDLQSDRLKNSHLVAELARKKGFQVADASTVQAK</sequence>
<keyword evidence="10" id="KW-0067">ATP-binding</keyword>
<protein>
    <recommendedName>
        <fullName evidence="2">non-specific serine/threonine protein kinase</fullName>
        <ecNumber evidence="2">2.7.11.1</ecNumber>
    </recommendedName>
</protein>
<dbReference type="EMBL" id="CCYD01000553">
    <property type="protein sequence ID" value="CEG41661.1"/>
    <property type="molecule type" value="Genomic_DNA"/>
</dbReference>
<evidence type="ECO:0000256" key="8">
    <source>
        <dbReference type="ARBA" id="ARBA00022741"/>
    </source>
</evidence>
<dbReference type="Pfam" id="PF23598">
    <property type="entry name" value="LRR_14"/>
    <property type="match status" value="1"/>
</dbReference>
<dbReference type="OMA" id="HQMLNGS"/>
<dbReference type="InterPro" id="IPR055414">
    <property type="entry name" value="LRR_R13L4/SHOC2-like"/>
</dbReference>
<name>A0A0P1AJX1_PLAHL</name>
<keyword evidence="16" id="KW-1185">Reference proteome</keyword>
<evidence type="ECO:0000256" key="1">
    <source>
        <dbReference type="ARBA" id="ARBA00004167"/>
    </source>
</evidence>
<keyword evidence="8" id="KW-0547">Nucleotide-binding</keyword>
<dbReference type="FunFam" id="3.80.10.10:FF:000406">
    <property type="entry name" value="Leucine-rich repeat (LRR) family protein"/>
    <property type="match status" value="1"/>
</dbReference>
<evidence type="ECO:0000256" key="6">
    <source>
        <dbReference type="ARBA" id="ARBA00022729"/>
    </source>
</evidence>
<dbReference type="GeneID" id="36407047"/>
<dbReference type="STRING" id="4781.A0A0P1AJX1"/>
<dbReference type="AlphaFoldDB" id="A0A0P1AJX1"/>
<evidence type="ECO:0000256" key="3">
    <source>
        <dbReference type="ARBA" id="ARBA00022527"/>
    </source>
</evidence>
<dbReference type="PANTHER" id="PTHR48053">
    <property type="entry name" value="LEUCINE RICH REPEAT FAMILY PROTEIN, EXPRESSED"/>
    <property type="match status" value="1"/>
</dbReference>
<keyword evidence="9" id="KW-0418">Kinase</keyword>
<dbReference type="GO" id="GO:0004674">
    <property type="term" value="F:protein serine/threonine kinase activity"/>
    <property type="evidence" value="ECO:0007669"/>
    <property type="project" value="UniProtKB-KW"/>
</dbReference>
<feature type="domain" description="Disease resistance R13L4/SHOC-2-like LRR" evidence="14">
    <location>
        <begin position="113"/>
        <end position="206"/>
    </location>
</feature>
<evidence type="ECO:0000256" key="5">
    <source>
        <dbReference type="ARBA" id="ARBA00022679"/>
    </source>
</evidence>
<evidence type="ECO:0000256" key="9">
    <source>
        <dbReference type="ARBA" id="ARBA00022777"/>
    </source>
</evidence>
<comment type="subcellular location">
    <subcellularLocation>
        <location evidence="1">Membrane</location>
        <topology evidence="1">Single-pass membrane protein</topology>
    </subcellularLocation>
</comment>
<organism evidence="15 16">
    <name type="scientific">Plasmopara halstedii</name>
    <name type="common">Downy mildew of sunflower</name>
    <dbReference type="NCBI Taxonomy" id="4781"/>
    <lineage>
        <taxon>Eukaryota</taxon>
        <taxon>Sar</taxon>
        <taxon>Stramenopiles</taxon>
        <taxon>Oomycota</taxon>
        <taxon>Peronosporomycetes</taxon>
        <taxon>Peronosporales</taxon>
        <taxon>Peronosporaceae</taxon>
        <taxon>Plasmopara</taxon>
    </lineage>
</organism>
<dbReference type="RefSeq" id="XP_024578030.1">
    <property type="nucleotide sequence ID" value="XM_024727454.1"/>
</dbReference>
<dbReference type="InterPro" id="IPR032675">
    <property type="entry name" value="LRR_dom_sf"/>
</dbReference>
<accession>A0A0P1AJX1</accession>
<dbReference type="FunFam" id="3.80.10.10:FF:001351">
    <property type="entry name" value="Leucine-rich repeat receptor protein kinase MSL1"/>
    <property type="match status" value="1"/>
</dbReference>
<evidence type="ECO:0000256" key="13">
    <source>
        <dbReference type="ARBA" id="ARBA00048679"/>
    </source>
</evidence>
<keyword evidence="7" id="KW-0677">Repeat</keyword>
<keyword evidence="11" id="KW-0325">Glycoprotein</keyword>
<evidence type="ECO:0000259" key="14">
    <source>
        <dbReference type="Pfam" id="PF23598"/>
    </source>
</evidence>
<comment type="catalytic activity">
    <reaction evidence="12">
        <text>L-threonyl-[protein] + ATP = O-phospho-L-threonyl-[protein] + ADP + H(+)</text>
        <dbReference type="Rhea" id="RHEA:46608"/>
        <dbReference type="Rhea" id="RHEA-COMP:11060"/>
        <dbReference type="Rhea" id="RHEA-COMP:11605"/>
        <dbReference type="ChEBI" id="CHEBI:15378"/>
        <dbReference type="ChEBI" id="CHEBI:30013"/>
        <dbReference type="ChEBI" id="CHEBI:30616"/>
        <dbReference type="ChEBI" id="CHEBI:61977"/>
        <dbReference type="ChEBI" id="CHEBI:456216"/>
        <dbReference type="EC" id="2.7.11.1"/>
    </reaction>
</comment>
<evidence type="ECO:0000256" key="12">
    <source>
        <dbReference type="ARBA" id="ARBA00047899"/>
    </source>
</evidence>
<evidence type="ECO:0000256" key="11">
    <source>
        <dbReference type="ARBA" id="ARBA00023180"/>
    </source>
</evidence>
<keyword evidence="5" id="KW-0808">Transferase</keyword>
<keyword evidence="3" id="KW-0723">Serine/threonine-protein kinase</keyword>
<dbReference type="SMART" id="SM00369">
    <property type="entry name" value="LRR_TYP"/>
    <property type="match status" value="5"/>
</dbReference>
<reference evidence="16" key="1">
    <citation type="submission" date="2014-09" db="EMBL/GenBank/DDBJ databases">
        <authorList>
            <person name="Sharma Rahul"/>
            <person name="Thines Marco"/>
        </authorList>
    </citation>
    <scope>NUCLEOTIDE SEQUENCE [LARGE SCALE GENOMIC DNA]</scope>
</reference>
<dbReference type="Gene3D" id="3.80.10.10">
    <property type="entry name" value="Ribonuclease Inhibitor"/>
    <property type="match status" value="2"/>
</dbReference>
<evidence type="ECO:0000313" key="16">
    <source>
        <dbReference type="Proteomes" id="UP000054928"/>
    </source>
</evidence>
<keyword evidence="4" id="KW-0433">Leucine-rich repeat</keyword>
<evidence type="ECO:0000313" key="15">
    <source>
        <dbReference type="EMBL" id="CEG41661.1"/>
    </source>
</evidence>
<keyword evidence="6" id="KW-0732">Signal</keyword>
<proteinExistence type="predicted"/>
<dbReference type="OrthoDB" id="205182at2759"/>
<evidence type="ECO:0000256" key="10">
    <source>
        <dbReference type="ARBA" id="ARBA00022840"/>
    </source>
</evidence>
<dbReference type="Pfam" id="PF00560">
    <property type="entry name" value="LRR_1"/>
    <property type="match status" value="3"/>
</dbReference>
<dbReference type="PANTHER" id="PTHR48053:SF71">
    <property type="entry name" value="LEUCINE RICH REPEAT FAMILY PROTEIN, EXPRESSED"/>
    <property type="match status" value="1"/>
</dbReference>
<dbReference type="InterPro" id="IPR001611">
    <property type="entry name" value="Leu-rich_rpt"/>
</dbReference>
<comment type="catalytic activity">
    <reaction evidence="13">
        <text>L-seryl-[protein] + ATP = O-phospho-L-seryl-[protein] + ADP + H(+)</text>
        <dbReference type="Rhea" id="RHEA:17989"/>
        <dbReference type="Rhea" id="RHEA-COMP:9863"/>
        <dbReference type="Rhea" id="RHEA-COMP:11604"/>
        <dbReference type="ChEBI" id="CHEBI:15378"/>
        <dbReference type="ChEBI" id="CHEBI:29999"/>
        <dbReference type="ChEBI" id="CHEBI:30616"/>
        <dbReference type="ChEBI" id="CHEBI:83421"/>
        <dbReference type="ChEBI" id="CHEBI:456216"/>
        <dbReference type="EC" id="2.7.11.1"/>
    </reaction>
</comment>
<dbReference type="GO" id="GO:0005524">
    <property type="term" value="F:ATP binding"/>
    <property type="evidence" value="ECO:0007669"/>
    <property type="project" value="UniProtKB-KW"/>
</dbReference>
<evidence type="ECO:0000256" key="7">
    <source>
        <dbReference type="ARBA" id="ARBA00022737"/>
    </source>
</evidence>
<dbReference type="InterPro" id="IPR051716">
    <property type="entry name" value="Plant_RL_S/T_kinase"/>
</dbReference>
<evidence type="ECO:0000256" key="4">
    <source>
        <dbReference type="ARBA" id="ARBA00022614"/>
    </source>
</evidence>
<dbReference type="InterPro" id="IPR003591">
    <property type="entry name" value="Leu-rich_rpt_typical-subtyp"/>
</dbReference>
<dbReference type="SUPFAM" id="SSF52058">
    <property type="entry name" value="L domain-like"/>
    <property type="match status" value="1"/>
</dbReference>
<dbReference type="Proteomes" id="UP000054928">
    <property type="component" value="Unassembled WGS sequence"/>
</dbReference>
<evidence type="ECO:0000256" key="2">
    <source>
        <dbReference type="ARBA" id="ARBA00012513"/>
    </source>
</evidence>